<evidence type="ECO:0000313" key="4">
    <source>
        <dbReference type="Proteomes" id="UP000594118"/>
    </source>
</evidence>
<dbReference type="Gene3D" id="3.40.50.1820">
    <property type="entry name" value="alpha/beta hydrolase"/>
    <property type="match status" value="1"/>
</dbReference>
<accession>A0A7L9WP28</accession>
<proteinExistence type="predicted"/>
<dbReference type="InterPro" id="IPR050300">
    <property type="entry name" value="GDXG_lipolytic_enzyme"/>
</dbReference>
<dbReference type="SUPFAM" id="SSF53474">
    <property type="entry name" value="alpha/beta-Hydrolases"/>
    <property type="match status" value="1"/>
</dbReference>
<dbReference type="EMBL" id="CP045201">
    <property type="protein sequence ID" value="QOL81268.1"/>
    <property type="molecule type" value="Genomic_DNA"/>
</dbReference>
<sequence length="273" mass="29441">MATETSGIDWQDAFENASYIPGAAQYPDRWSAQAAAFRAAWPDAELDLPYGDAERARFDLFLPKAAPRGLAVFVHGGFWLRFDKSIWSHLAAGALARGWAVAIPSYTLAPEARISAITAQIGAALHAAASRVPGPICLAGHSAGGHLVTRMGCTNAPLTPRVAARIDKITSISGLHDLRPLRLHSMNEALNLDAAEARAESPVLRDPRPDLRLTAWVGGNERPEFLRQTAILTEAWQEGIATCTRVIENGRTHFDVIDGLADPDHPLTEAFVG</sequence>
<feature type="domain" description="Alpha/beta hydrolase fold-3" evidence="2">
    <location>
        <begin position="72"/>
        <end position="181"/>
    </location>
</feature>
<dbReference type="InterPro" id="IPR029058">
    <property type="entry name" value="AB_hydrolase_fold"/>
</dbReference>
<dbReference type="KEGG" id="pshq:F3W81_10845"/>
<keyword evidence="1 3" id="KW-0378">Hydrolase</keyword>
<dbReference type="RefSeq" id="WP_193079187.1">
    <property type="nucleotide sequence ID" value="NZ_CP045201.1"/>
</dbReference>
<keyword evidence="4" id="KW-1185">Reference proteome</keyword>
<evidence type="ECO:0000259" key="2">
    <source>
        <dbReference type="Pfam" id="PF07859"/>
    </source>
</evidence>
<dbReference type="AlphaFoldDB" id="A0A7L9WP28"/>
<dbReference type="InterPro" id="IPR013094">
    <property type="entry name" value="AB_hydrolase_3"/>
</dbReference>
<organism evidence="3 4">
    <name type="scientific">Pseudooceanicola spongiae</name>
    <dbReference type="NCBI Taxonomy" id="2613965"/>
    <lineage>
        <taxon>Bacteria</taxon>
        <taxon>Pseudomonadati</taxon>
        <taxon>Pseudomonadota</taxon>
        <taxon>Alphaproteobacteria</taxon>
        <taxon>Rhodobacterales</taxon>
        <taxon>Paracoccaceae</taxon>
        <taxon>Pseudooceanicola</taxon>
    </lineage>
</organism>
<dbReference type="Proteomes" id="UP000594118">
    <property type="component" value="Chromosome"/>
</dbReference>
<dbReference type="GO" id="GO:0016787">
    <property type="term" value="F:hydrolase activity"/>
    <property type="evidence" value="ECO:0007669"/>
    <property type="project" value="UniProtKB-KW"/>
</dbReference>
<dbReference type="PANTHER" id="PTHR48081:SF33">
    <property type="entry name" value="KYNURENINE FORMAMIDASE"/>
    <property type="match status" value="1"/>
</dbReference>
<gene>
    <name evidence="3" type="ORF">F3W81_10845</name>
</gene>
<evidence type="ECO:0000256" key="1">
    <source>
        <dbReference type="ARBA" id="ARBA00022801"/>
    </source>
</evidence>
<dbReference type="Pfam" id="PF07859">
    <property type="entry name" value="Abhydrolase_3"/>
    <property type="match status" value="1"/>
</dbReference>
<protein>
    <submittedName>
        <fullName evidence="3">Alpha/beta fold hydrolase</fullName>
    </submittedName>
</protein>
<dbReference type="PANTHER" id="PTHR48081">
    <property type="entry name" value="AB HYDROLASE SUPERFAMILY PROTEIN C4A8.06C"/>
    <property type="match status" value="1"/>
</dbReference>
<reference evidence="3 4" key="1">
    <citation type="submission" date="2019-10" db="EMBL/GenBank/DDBJ databases">
        <title>Pseudopuniceibacterium sp. HQ09 islated from Antarctica.</title>
        <authorList>
            <person name="Liao L."/>
            <person name="Su S."/>
            <person name="Chen B."/>
            <person name="Yu Y."/>
        </authorList>
    </citation>
    <scope>NUCLEOTIDE SEQUENCE [LARGE SCALE GENOMIC DNA]</scope>
    <source>
        <strain evidence="3 4">HQ09</strain>
    </source>
</reference>
<name>A0A7L9WP28_9RHOB</name>
<evidence type="ECO:0000313" key="3">
    <source>
        <dbReference type="EMBL" id="QOL81268.1"/>
    </source>
</evidence>